<proteinExistence type="predicted"/>
<dbReference type="Proteomes" id="UP001153269">
    <property type="component" value="Unassembled WGS sequence"/>
</dbReference>
<feature type="region of interest" description="Disordered" evidence="1">
    <location>
        <begin position="27"/>
        <end position="67"/>
    </location>
</feature>
<comment type="caution">
    <text evidence="2">The sequence shown here is derived from an EMBL/GenBank/DDBJ whole genome shotgun (WGS) entry which is preliminary data.</text>
</comment>
<evidence type="ECO:0000256" key="1">
    <source>
        <dbReference type="SAM" id="MobiDB-lite"/>
    </source>
</evidence>
<gene>
    <name evidence="2" type="ORF">PLEPLA_LOCUS19952</name>
</gene>
<organism evidence="2 3">
    <name type="scientific">Pleuronectes platessa</name>
    <name type="common">European plaice</name>
    <dbReference type="NCBI Taxonomy" id="8262"/>
    <lineage>
        <taxon>Eukaryota</taxon>
        <taxon>Metazoa</taxon>
        <taxon>Chordata</taxon>
        <taxon>Craniata</taxon>
        <taxon>Vertebrata</taxon>
        <taxon>Euteleostomi</taxon>
        <taxon>Actinopterygii</taxon>
        <taxon>Neopterygii</taxon>
        <taxon>Teleostei</taxon>
        <taxon>Neoteleostei</taxon>
        <taxon>Acanthomorphata</taxon>
        <taxon>Carangaria</taxon>
        <taxon>Pleuronectiformes</taxon>
        <taxon>Pleuronectoidei</taxon>
        <taxon>Pleuronectidae</taxon>
        <taxon>Pleuronectes</taxon>
    </lineage>
</organism>
<dbReference type="AlphaFoldDB" id="A0A9N7YHQ2"/>
<feature type="compositionally biased region" description="Polar residues" evidence="1">
    <location>
        <begin position="29"/>
        <end position="45"/>
    </location>
</feature>
<accession>A0A9N7YHQ2</accession>
<sequence>MHVEPDHTCSMGTIRLGRVAFLTQHDGRQTGSWGQSEQNSSVSFTDQRDTGVRDMEPSQSLSRPALDRYGRKHVEDIWSIWKSEPKSGVVHKLEGLFTIQVSSPVPRTRCLRARLQPQVSSGPCVPTGNKGDKSQA</sequence>
<feature type="region of interest" description="Disordered" evidence="1">
    <location>
        <begin position="114"/>
        <end position="136"/>
    </location>
</feature>
<name>A0A9N7YHQ2_PLEPL</name>
<protein>
    <submittedName>
        <fullName evidence="2">Uncharacterized protein</fullName>
    </submittedName>
</protein>
<evidence type="ECO:0000313" key="3">
    <source>
        <dbReference type="Proteomes" id="UP001153269"/>
    </source>
</evidence>
<reference evidence="2" key="1">
    <citation type="submission" date="2020-03" db="EMBL/GenBank/DDBJ databases">
        <authorList>
            <person name="Weist P."/>
        </authorList>
    </citation>
    <scope>NUCLEOTIDE SEQUENCE</scope>
</reference>
<keyword evidence="3" id="KW-1185">Reference proteome</keyword>
<dbReference type="EMBL" id="CADEAL010001383">
    <property type="protein sequence ID" value="CAB1431895.1"/>
    <property type="molecule type" value="Genomic_DNA"/>
</dbReference>
<feature type="compositionally biased region" description="Basic and acidic residues" evidence="1">
    <location>
        <begin position="46"/>
        <end position="56"/>
    </location>
</feature>
<evidence type="ECO:0000313" key="2">
    <source>
        <dbReference type="EMBL" id="CAB1431895.1"/>
    </source>
</evidence>